<evidence type="ECO:0000313" key="5">
    <source>
        <dbReference type="Proteomes" id="UP000215902"/>
    </source>
</evidence>
<dbReference type="EMBL" id="NIVC01003947">
    <property type="protein sequence ID" value="PAA49213.1"/>
    <property type="molecule type" value="Genomic_DNA"/>
</dbReference>
<dbReference type="Proteomes" id="UP000215902">
    <property type="component" value="Unassembled WGS sequence"/>
</dbReference>
<dbReference type="SUPFAM" id="SSF52402">
    <property type="entry name" value="Adenine nucleotide alpha hydrolases-like"/>
    <property type="match status" value="1"/>
</dbReference>
<sequence>TMTRKILMPMDGGQHSHRALNWYVRNFNARDDELVFAFVAEPPRSAIGDVTSADKVSSSMAENIAKAKALANDASQKCTELGVKARIRFLERVDHNAGQAIVDLANEENADVILIGNRGIRGIKKAFLGSVSDYVLHHSHRTTIIVPPPPKDTHH</sequence>
<evidence type="ECO:0000313" key="2">
    <source>
        <dbReference type="EMBL" id="PAA49213.1"/>
    </source>
</evidence>
<dbReference type="Pfam" id="PF00582">
    <property type="entry name" value="Usp"/>
    <property type="match status" value="1"/>
</dbReference>
<dbReference type="InterPro" id="IPR006016">
    <property type="entry name" value="UspA"/>
</dbReference>
<dbReference type="PANTHER" id="PTHR46989:SF3">
    <property type="entry name" value="USPA DOMAIN-CONTAINING PROTEIN"/>
    <property type="match status" value="1"/>
</dbReference>
<keyword evidence="5" id="KW-1185">Reference proteome</keyword>
<accession>A0A267DTX0</accession>
<organism evidence="3 5">
    <name type="scientific">Macrostomum lignano</name>
    <dbReference type="NCBI Taxonomy" id="282301"/>
    <lineage>
        <taxon>Eukaryota</taxon>
        <taxon>Metazoa</taxon>
        <taxon>Spiralia</taxon>
        <taxon>Lophotrochozoa</taxon>
        <taxon>Platyhelminthes</taxon>
        <taxon>Rhabditophora</taxon>
        <taxon>Macrostomorpha</taxon>
        <taxon>Macrostomida</taxon>
        <taxon>Macrostomidae</taxon>
        <taxon>Macrostomum</taxon>
    </lineage>
</organism>
<dbReference type="CDD" id="cd23659">
    <property type="entry name" value="USP_At3g01520-like"/>
    <property type="match status" value="1"/>
</dbReference>
<evidence type="ECO:0000313" key="3">
    <source>
        <dbReference type="EMBL" id="PAA51942.1"/>
    </source>
</evidence>
<dbReference type="OrthoDB" id="843225at2759"/>
<dbReference type="InterPro" id="IPR014729">
    <property type="entry name" value="Rossmann-like_a/b/a_fold"/>
</dbReference>
<dbReference type="PANTHER" id="PTHR46989">
    <property type="entry name" value="USP DOMAIN-CONTAINING PROTEIN"/>
    <property type="match status" value="1"/>
</dbReference>
<reference evidence="3 5" key="1">
    <citation type="submission" date="2017-06" db="EMBL/GenBank/DDBJ databases">
        <title>A platform for efficient transgenesis in Macrostomum lignano, a flatworm model organism for stem cell research.</title>
        <authorList>
            <person name="Berezikov E."/>
        </authorList>
    </citation>
    <scope>NUCLEOTIDE SEQUENCE [LARGE SCALE GENOMIC DNA]</scope>
    <source>
        <strain evidence="3">DV1</strain>
        <tissue evidence="3">Whole organism</tissue>
    </source>
</reference>
<proteinExistence type="predicted"/>
<dbReference type="EMBL" id="NIVC01000150">
    <property type="protein sequence ID" value="PAA89481.1"/>
    <property type="molecule type" value="Genomic_DNA"/>
</dbReference>
<dbReference type="EMBL" id="NIVC01003332">
    <property type="protein sequence ID" value="PAA51942.1"/>
    <property type="molecule type" value="Genomic_DNA"/>
</dbReference>
<comment type="caution">
    <text evidence="3">The sequence shown here is derived from an EMBL/GenBank/DDBJ whole genome shotgun (WGS) entry which is preliminary data.</text>
</comment>
<dbReference type="AlphaFoldDB" id="A0A267DTX0"/>
<gene>
    <name evidence="4" type="ORF">BOX15_Mlig018847g2</name>
    <name evidence="3" type="ORF">BOX15_Mlig021959g2</name>
    <name evidence="2" type="ORF">BOX15_Mlig030529g2</name>
</gene>
<dbReference type="InterPro" id="IPR006015">
    <property type="entry name" value="Universal_stress_UspA"/>
</dbReference>
<evidence type="ECO:0000259" key="1">
    <source>
        <dbReference type="Pfam" id="PF00582"/>
    </source>
</evidence>
<feature type="non-terminal residue" evidence="3">
    <location>
        <position position="1"/>
    </location>
</feature>
<evidence type="ECO:0000313" key="4">
    <source>
        <dbReference type="EMBL" id="PAA89481.1"/>
    </source>
</evidence>
<name>A0A267DTX0_9PLAT</name>
<dbReference type="PRINTS" id="PR01438">
    <property type="entry name" value="UNVRSLSTRESS"/>
</dbReference>
<dbReference type="Gene3D" id="3.40.50.620">
    <property type="entry name" value="HUPs"/>
    <property type="match status" value="1"/>
</dbReference>
<feature type="domain" description="UspA" evidence="1">
    <location>
        <begin position="2"/>
        <end position="147"/>
    </location>
</feature>
<protein>
    <recommendedName>
        <fullName evidence="1">UspA domain-containing protein</fullName>
    </recommendedName>
</protein>